<reference evidence="2" key="1">
    <citation type="submission" date="2021-04" db="EMBL/GenBank/DDBJ databases">
        <title>Phylogenetic analysis of Acidobacteriaceae.</title>
        <authorList>
            <person name="Qiu L."/>
            <person name="Zhang Q."/>
        </authorList>
    </citation>
    <scope>NUCLEOTIDE SEQUENCE</scope>
    <source>
        <strain evidence="2">DSM 25168</strain>
    </source>
</reference>
<organism evidence="2 3">
    <name type="scientific">Occallatibacter riparius</name>
    <dbReference type="NCBI Taxonomy" id="1002689"/>
    <lineage>
        <taxon>Bacteria</taxon>
        <taxon>Pseudomonadati</taxon>
        <taxon>Acidobacteriota</taxon>
        <taxon>Terriglobia</taxon>
        <taxon>Terriglobales</taxon>
        <taxon>Acidobacteriaceae</taxon>
        <taxon>Occallatibacter</taxon>
    </lineage>
</organism>
<accession>A0A9J7BXY6</accession>
<sequence>MSESSVKFTELVDSGDERGLSFQTGTSWIKFLGSVEDGHVATILPGRIRGNHYHAEKREVIVVLSKGSWTLTFNQGPGTDAETRAFARGGAVILEIQPGASHAILNCGNEPLWTFSFANLAWNPERMDSFPCVLAIQSEG</sequence>
<evidence type="ECO:0000313" key="2">
    <source>
        <dbReference type="EMBL" id="UWZ86157.1"/>
    </source>
</evidence>
<dbReference type="Proteomes" id="UP001059380">
    <property type="component" value="Chromosome"/>
</dbReference>
<dbReference type="Gene3D" id="2.60.120.10">
    <property type="entry name" value="Jelly Rolls"/>
    <property type="match status" value="1"/>
</dbReference>
<dbReference type="AlphaFoldDB" id="A0A9J7BXY6"/>
<protein>
    <recommendedName>
        <fullName evidence="1">Capsular polysaccharide assembling protein CapF C-terminal domain-containing protein</fullName>
    </recommendedName>
</protein>
<dbReference type="InterPro" id="IPR011051">
    <property type="entry name" value="RmlC_Cupin_sf"/>
</dbReference>
<dbReference type="EMBL" id="CP093313">
    <property type="protein sequence ID" value="UWZ86157.1"/>
    <property type="molecule type" value="Genomic_DNA"/>
</dbReference>
<evidence type="ECO:0000313" key="3">
    <source>
        <dbReference type="Proteomes" id="UP001059380"/>
    </source>
</evidence>
<dbReference type="InterPro" id="IPR029303">
    <property type="entry name" value="CapF_C"/>
</dbReference>
<name>A0A9J7BXY6_9BACT</name>
<dbReference type="KEGG" id="orp:MOP44_09465"/>
<dbReference type="InterPro" id="IPR014710">
    <property type="entry name" value="RmlC-like_jellyroll"/>
</dbReference>
<gene>
    <name evidence="2" type="ORF">MOP44_09465</name>
</gene>
<dbReference type="Pfam" id="PF14667">
    <property type="entry name" value="Polysacc_synt_C"/>
    <property type="match status" value="1"/>
</dbReference>
<dbReference type="SUPFAM" id="SSF51182">
    <property type="entry name" value="RmlC-like cupins"/>
    <property type="match status" value="1"/>
</dbReference>
<dbReference type="RefSeq" id="WP_260795801.1">
    <property type="nucleotide sequence ID" value="NZ_CP093313.1"/>
</dbReference>
<proteinExistence type="predicted"/>
<evidence type="ECO:0000259" key="1">
    <source>
        <dbReference type="Pfam" id="PF14667"/>
    </source>
</evidence>
<feature type="domain" description="Capsular polysaccharide assembling protein CapF C-terminal" evidence="1">
    <location>
        <begin position="39"/>
        <end position="130"/>
    </location>
</feature>
<keyword evidence="3" id="KW-1185">Reference proteome</keyword>